<dbReference type="CDD" id="cd01042">
    <property type="entry name" value="DMQH"/>
    <property type="match status" value="1"/>
</dbReference>
<keyword evidence="2" id="KW-1003">Cell membrane</keyword>
<dbReference type="HAMAP" id="MF_01658">
    <property type="entry name" value="COQ7"/>
    <property type="match status" value="1"/>
</dbReference>
<dbReference type="Gene3D" id="1.20.1260.10">
    <property type="match status" value="1"/>
</dbReference>
<evidence type="ECO:0000313" key="9">
    <source>
        <dbReference type="EMBL" id="SUZ96053.1"/>
    </source>
</evidence>
<proteinExistence type="inferred from homology"/>
<dbReference type="PANTHER" id="PTHR11237">
    <property type="entry name" value="COENZYME Q10 BIOSYNTHESIS PROTEIN 7"/>
    <property type="match status" value="1"/>
</dbReference>
<dbReference type="Pfam" id="PF03232">
    <property type="entry name" value="COQ7"/>
    <property type="match status" value="1"/>
</dbReference>
<name>A0A381S4G4_9ZZZZ</name>
<dbReference type="GO" id="GO:0004497">
    <property type="term" value="F:monooxygenase activity"/>
    <property type="evidence" value="ECO:0007669"/>
    <property type="project" value="UniProtKB-KW"/>
</dbReference>
<dbReference type="PANTHER" id="PTHR11237:SF4">
    <property type="entry name" value="5-DEMETHOXYUBIQUINONE HYDROXYLASE, MITOCHONDRIAL"/>
    <property type="match status" value="1"/>
</dbReference>
<evidence type="ECO:0000256" key="6">
    <source>
        <dbReference type="ARBA" id="ARBA00023004"/>
    </source>
</evidence>
<keyword evidence="5" id="KW-0560">Oxidoreductase</keyword>
<evidence type="ECO:0000256" key="2">
    <source>
        <dbReference type="ARBA" id="ARBA00022475"/>
    </source>
</evidence>
<keyword evidence="3" id="KW-0831">Ubiquinone biosynthesis</keyword>
<dbReference type="InterPro" id="IPR011566">
    <property type="entry name" value="Ubq_synth_Coq7"/>
</dbReference>
<evidence type="ECO:0008006" key="10">
    <source>
        <dbReference type="Google" id="ProtNLM"/>
    </source>
</evidence>
<comment type="pathway">
    <text evidence="1">Cofactor biosynthesis; ubiquinone biosynthesis.</text>
</comment>
<evidence type="ECO:0000256" key="4">
    <source>
        <dbReference type="ARBA" id="ARBA00022723"/>
    </source>
</evidence>
<evidence type="ECO:0000256" key="5">
    <source>
        <dbReference type="ARBA" id="ARBA00023002"/>
    </source>
</evidence>
<evidence type="ECO:0000256" key="1">
    <source>
        <dbReference type="ARBA" id="ARBA00004749"/>
    </source>
</evidence>
<keyword evidence="6" id="KW-0408">Iron</keyword>
<dbReference type="GO" id="GO:0046872">
    <property type="term" value="F:metal ion binding"/>
    <property type="evidence" value="ECO:0007669"/>
    <property type="project" value="UniProtKB-KW"/>
</dbReference>
<dbReference type="InterPro" id="IPR009078">
    <property type="entry name" value="Ferritin-like_SF"/>
</dbReference>
<accession>A0A381S4G4</accession>
<reference evidence="9" key="1">
    <citation type="submission" date="2018-05" db="EMBL/GenBank/DDBJ databases">
        <authorList>
            <person name="Lanie J.A."/>
            <person name="Ng W.-L."/>
            <person name="Kazmierczak K.M."/>
            <person name="Andrzejewski T.M."/>
            <person name="Davidsen T.M."/>
            <person name="Wayne K.J."/>
            <person name="Tettelin H."/>
            <person name="Glass J.I."/>
            <person name="Rusch D."/>
            <person name="Podicherti R."/>
            <person name="Tsui H.-C.T."/>
            <person name="Winkler M.E."/>
        </authorList>
    </citation>
    <scope>NUCLEOTIDE SEQUENCE</scope>
</reference>
<dbReference type="InterPro" id="IPR047809">
    <property type="entry name" value="COQ7_proteobact"/>
</dbReference>
<protein>
    <recommendedName>
        <fullName evidence="10">3-demethoxyubiquinol 3-hydroxylase</fullName>
    </recommendedName>
</protein>
<evidence type="ECO:0000256" key="8">
    <source>
        <dbReference type="ARBA" id="ARBA00023136"/>
    </source>
</evidence>
<organism evidence="9">
    <name type="scientific">marine metagenome</name>
    <dbReference type="NCBI Taxonomy" id="408172"/>
    <lineage>
        <taxon>unclassified sequences</taxon>
        <taxon>metagenomes</taxon>
        <taxon>ecological metagenomes</taxon>
    </lineage>
</organism>
<keyword evidence="8" id="KW-0472">Membrane</keyword>
<dbReference type="GO" id="GO:0006744">
    <property type="term" value="P:ubiquinone biosynthetic process"/>
    <property type="evidence" value="ECO:0007669"/>
    <property type="project" value="UniProtKB-KW"/>
</dbReference>
<dbReference type="EMBL" id="UINC01002378">
    <property type="protein sequence ID" value="SUZ96053.1"/>
    <property type="molecule type" value="Genomic_DNA"/>
</dbReference>
<keyword evidence="4" id="KW-0479">Metal-binding</keyword>
<evidence type="ECO:0000256" key="3">
    <source>
        <dbReference type="ARBA" id="ARBA00022688"/>
    </source>
</evidence>
<dbReference type="InterPro" id="IPR012347">
    <property type="entry name" value="Ferritin-like"/>
</dbReference>
<dbReference type="NCBIfam" id="NF033656">
    <property type="entry name" value="DMQ_monoox_COQ7"/>
    <property type="match status" value="1"/>
</dbReference>
<sequence length="214" mass="23449">MAERTFSSLDRLICAADDTLAVLFGRQGGTNRPDPAVGIAEGDLTPAERNLSARLMRVNHVGEICAQALYQSQALTSRSDSVRKTLSLAALEEQDHLRWCENRINSLGGRKSLLNPAWYLGSFTIGLAAGFAGDRINLGFLRETEKQVEGHLHSHLDRLPKKDLASRTVVGAMKEDEKQHGETAHRAGASELPLPIKSLMRLASRVMTGTAHWI</sequence>
<evidence type="ECO:0000256" key="7">
    <source>
        <dbReference type="ARBA" id="ARBA00023033"/>
    </source>
</evidence>
<keyword evidence="7" id="KW-0503">Monooxygenase</keyword>
<gene>
    <name evidence="9" type="ORF">METZ01_LOCUS48907</name>
</gene>
<dbReference type="SUPFAM" id="SSF47240">
    <property type="entry name" value="Ferritin-like"/>
    <property type="match status" value="1"/>
</dbReference>
<dbReference type="AlphaFoldDB" id="A0A381S4G4"/>